<name>A0A094JXA0_9GAMM</name>
<feature type="region of interest" description="Disordered" evidence="10">
    <location>
        <begin position="603"/>
        <end position="639"/>
    </location>
</feature>
<feature type="compositionally biased region" description="Low complexity" evidence="10">
    <location>
        <begin position="603"/>
        <end position="624"/>
    </location>
</feature>
<sequence>MGKIIGIDLGTTNSCVAVLDGDKPRVLENAEGDRTTPSIIAFTEDETLVGQPAKRQAVTNPQNTFFAIKRLIGRRFGDDEVQRDVDIMPFSIVKADNGDAWVESRGKKMAPPQVSAEVLKKMKKTAEDYLGEKVTEAVITVPAYFNDSQRQATKDAGRIAGLEVKRIINEPTAAALAYGIDKKQGDNVVAVYDLGGGTFDISIIEIDSADGDQTFEVLATNGDTHLGGEDFDNRVINYLADEFKKEQGLDLRKDPLAMQRLKEAAEKAKIELSSANQTEVNLPYITADATGPKHLVVKITRAKLESLVEDLIQRSLEPLKVALADADLSVSDINEVILVGGQTRMPKVQQAVTEFFGKEPRKDVNPDEAVAVGAAIQGGVLAGDVKDVLLLDVTPLSLGIETMGSVMTKLIEKNTTIPTKANQVFSTADDNQSAVTIHVLQGERKQASANKSLGQFNLEGIEPAPRGMPQIEVTFDLDADGILNVSATDKKTGKKQAITIKASSGLSDEEVEQMVRDAEAHAEDDKKFEELVTARNQADGLVHATKKQIEEAGDKLPSDDKASIEAAISKVEEATKGSDKDAIETATQELIQASQKLVEIAQANAQQAQGGADAGQQSANAAADDVVDAEFEEVKDDKK</sequence>
<evidence type="ECO:0000256" key="3">
    <source>
        <dbReference type="ARBA" id="ARBA00022553"/>
    </source>
</evidence>
<evidence type="ECO:0000313" key="12">
    <source>
        <dbReference type="Proteomes" id="UP000029264"/>
    </source>
</evidence>
<dbReference type="InterPro" id="IPR029048">
    <property type="entry name" value="HSP70_C_sf"/>
</dbReference>
<dbReference type="FunFam" id="3.30.420.40:FF:000004">
    <property type="entry name" value="Molecular chaperone DnaK"/>
    <property type="match status" value="1"/>
</dbReference>
<comment type="induction">
    <text evidence="8">By stress conditions e.g. heat shock.</text>
</comment>
<protein>
    <recommendedName>
        <fullName evidence="2 8">Chaperone protein DnaK</fullName>
    </recommendedName>
    <alternativeName>
        <fullName evidence="8">HSP70</fullName>
    </alternativeName>
    <alternativeName>
        <fullName evidence="8">Heat shock 70 kDa protein</fullName>
    </alternativeName>
    <alternativeName>
        <fullName evidence="8">Heat shock protein 70</fullName>
    </alternativeName>
</protein>
<evidence type="ECO:0000256" key="10">
    <source>
        <dbReference type="SAM" id="MobiDB-lite"/>
    </source>
</evidence>
<dbReference type="Gene3D" id="2.60.34.10">
    <property type="entry name" value="Substrate Binding Domain Of DNAk, Chain A, domain 1"/>
    <property type="match status" value="1"/>
</dbReference>
<dbReference type="SUPFAM" id="SSF53067">
    <property type="entry name" value="Actin-like ATPase domain"/>
    <property type="match status" value="2"/>
</dbReference>
<comment type="function">
    <text evidence="8">Acts as a chaperone.</text>
</comment>
<comment type="similarity">
    <text evidence="1 8 9">Belongs to the heat shock protein 70 family.</text>
</comment>
<dbReference type="GO" id="GO:0051082">
    <property type="term" value="F:unfolded protein binding"/>
    <property type="evidence" value="ECO:0007669"/>
    <property type="project" value="InterPro"/>
</dbReference>
<feature type="modified residue" description="Phosphothreonine; by autocatalysis" evidence="8">
    <location>
        <position position="198"/>
    </location>
</feature>
<organism evidence="11 12">
    <name type="scientific">Shewanella mangrovi</name>
    <dbReference type="NCBI Taxonomy" id="1515746"/>
    <lineage>
        <taxon>Bacteria</taxon>
        <taxon>Pseudomonadati</taxon>
        <taxon>Pseudomonadota</taxon>
        <taxon>Gammaproteobacteria</taxon>
        <taxon>Alteromonadales</taxon>
        <taxon>Shewanellaceae</taxon>
        <taxon>Shewanella</taxon>
    </lineage>
</organism>
<evidence type="ECO:0000256" key="4">
    <source>
        <dbReference type="ARBA" id="ARBA00022741"/>
    </source>
</evidence>
<keyword evidence="7 8" id="KW-0143">Chaperone</keyword>
<keyword evidence="12" id="KW-1185">Reference proteome</keyword>
<dbReference type="OrthoDB" id="9766019at2"/>
<keyword evidence="5 8" id="KW-0067">ATP-binding</keyword>
<dbReference type="AlphaFoldDB" id="A0A094JXA0"/>
<dbReference type="Proteomes" id="UP000029264">
    <property type="component" value="Unassembled WGS sequence"/>
</dbReference>
<evidence type="ECO:0000256" key="7">
    <source>
        <dbReference type="ARBA" id="ARBA00023186"/>
    </source>
</evidence>
<evidence type="ECO:0000256" key="2">
    <source>
        <dbReference type="ARBA" id="ARBA00014415"/>
    </source>
</evidence>
<accession>A0A094JXA0</accession>
<proteinExistence type="evidence at transcript level"/>
<dbReference type="InterPro" id="IPR012725">
    <property type="entry name" value="Chaperone_DnaK"/>
</dbReference>
<dbReference type="NCBIfam" id="NF003520">
    <property type="entry name" value="PRK05183.1"/>
    <property type="match status" value="1"/>
</dbReference>
<dbReference type="GO" id="GO:0140662">
    <property type="term" value="F:ATP-dependent protein folding chaperone"/>
    <property type="evidence" value="ECO:0007669"/>
    <property type="project" value="InterPro"/>
</dbReference>
<dbReference type="CDD" id="cd10234">
    <property type="entry name" value="ASKHA_NBD_HSP70_DnaK-like"/>
    <property type="match status" value="1"/>
</dbReference>
<dbReference type="FunFam" id="3.90.640.10:FF:000003">
    <property type="entry name" value="Molecular chaperone DnaK"/>
    <property type="match status" value="1"/>
</dbReference>
<evidence type="ECO:0000256" key="5">
    <source>
        <dbReference type="ARBA" id="ARBA00022840"/>
    </source>
</evidence>
<dbReference type="EMBL" id="JPEO01000010">
    <property type="protein sequence ID" value="KFZ37056.1"/>
    <property type="molecule type" value="Genomic_DNA"/>
</dbReference>
<dbReference type="STRING" id="1515746.HR45_13550"/>
<keyword evidence="6 8" id="KW-0346">Stress response</keyword>
<dbReference type="NCBIfam" id="NF001413">
    <property type="entry name" value="PRK00290.1"/>
    <property type="match status" value="1"/>
</dbReference>
<dbReference type="InterPro" id="IPR043129">
    <property type="entry name" value="ATPase_NBD"/>
</dbReference>
<evidence type="ECO:0000256" key="8">
    <source>
        <dbReference type="HAMAP-Rule" id="MF_00332"/>
    </source>
</evidence>
<evidence type="ECO:0000256" key="6">
    <source>
        <dbReference type="ARBA" id="ARBA00023016"/>
    </source>
</evidence>
<dbReference type="SUPFAM" id="SSF100920">
    <property type="entry name" value="Heat shock protein 70kD (HSP70), peptide-binding domain"/>
    <property type="match status" value="1"/>
</dbReference>
<dbReference type="Gene3D" id="1.20.1270.10">
    <property type="match status" value="1"/>
</dbReference>
<evidence type="ECO:0000256" key="9">
    <source>
        <dbReference type="RuleBase" id="RU003322"/>
    </source>
</evidence>
<dbReference type="NCBIfam" id="TIGR02350">
    <property type="entry name" value="prok_dnaK"/>
    <property type="match status" value="1"/>
</dbReference>
<dbReference type="PROSITE" id="PS01036">
    <property type="entry name" value="HSP70_3"/>
    <property type="match status" value="1"/>
</dbReference>
<dbReference type="Pfam" id="PF00012">
    <property type="entry name" value="HSP70"/>
    <property type="match status" value="1"/>
</dbReference>
<dbReference type="InterPro" id="IPR029047">
    <property type="entry name" value="HSP70_peptide-bd_sf"/>
</dbReference>
<dbReference type="Gene3D" id="3.30.420.40">
    <property type="match status" value="2"/>
</dbReference>
<keyword evidence="4 8" id="KW-0547">Nucleotide-binding</keyword>
<dbReference type="PANTHER" id="PTHR19375">
    <property type="entry name" value="HEAT SHOCK PROTEIN 70KDA"/>
    <property type="match status" value="1"/>
</dbReference>
<dbReference type="PROSITE" id="PS00297">
    <property type="entry name" value="HSP70_1"/>
    <property type="match status" value="1"/>
</dbReference>
<evidence type="ECO:0000313" key="11">
    <source>
        <dbReference type="EMBL" id="KFZ37056.1"/>
    </source>
</evidence>
<dbReference type="PROSITE" id="PS00329">
    <property type="entry name" value="HSP70_2"/>
    <property type="match status" value="1"/>
</dbReference>
<dbReference type="eggNOG" id="COG0443">
    <property type="taxonomic scope" value="Bacteria"/>
</dbReference>
<dbReference type="FunFam" id="2.60.34.10:FF:000014">
    <property type="entry name" value="Chaperone protein DnaK HSP70"/>
    <property type="match status" value="1"/>
</dbReference>
<dbReference type="RefSeq" id="WP_037443667.1">
    <property type="nucleotide sequence ID" value="NZ_JPEO01000010.1"/>
</dbReference>
<dbReference type="Gene3D" id="3.90.640.10">
    <property type="entry name" value="Actin, Chain A, domain 4"/>
    <property type="match status" value="1"/>
</dbReference>
<keyword evidence="3 8" id="KW-0597">Phosphoprotein</keyword>
<dbReference type="InterPro" id="IPR013126">
    <property type="entry name" value="Hsp_70_fam"/>
</dbReference>
<dbReference type="HAMAP" id="MF_00332">
    <property type="entry name" value="DnaK"/>
    <property type="match status" value="1"/>
</dbReference>
<reference evidence="11 12" key="1">
    <citation type="submission" date="2014-06" db="EMBL/GenBank/DDBJ databases">
        <title>Shewanella sp. YQH10.</title>
        <authorList>
            <person name="Liu Y."/>
            <person name="Zeng R."/>
        </authorList>
    </citation>
    <scope>NUCLEOTIDE SEQUENCE [LARGE SCALE GENOMIC DNA]</scope>
    <source>
        <strain evidence="11 12">YQH10</strain>
    </source>
</reference>
<dbReference type="PRINTS" id="PR00301">
    <property type="entry name" value="HEATSHOCK70"/>
</dbReference>
<evidence type="ECO:0000256" key="1">
    <source>
        <dbReference type="ARBA" id="ARBA00007381"/>
    </source>
</evidence>
<feature type="compositionally biased region" description="Acidic residues" evidence="10">
    <location>
        <begin position="625"/>
        <end position="639"/>
    </location>
</feature>
<dbReference type="FunFam" id="1.20.1270.10:FF:000001">
    <property type="entry name" value="Molecular chaperone DnaK"/>
    <property type="match status" value="1"/>
</dbReference>
<dbReference type="InterPro" id="IPR018181">
    <property type="entry name" value="Heat_shock_70_CS"/>
</dbReference>
<gene>
    <name evidence="8 11" type="primary">dnaK</name>
    <name evidence="11" type="ORF">HR45_13550</name>
</gene>
<dbReference type="GO" id="GO:0005524">
    <property type="term" value="F:ATP binding"/>
    <property type="evidence" value="ECO:0007669"/>
    <property type="project" value="UniProtKB-UniRule"/>
</dbReference>
<comment type="caution">
    <text evidence="11">The sequence shown here is derived from an EMBL/GenBank/DDBJ whole genome shotgun (WGS) entry which is preliminary data.</text>
</comment>